<accession>A0AAE0XSY7</accession>
<evidence type="ECO:0000259" key="1">
    <source>
        <dbReference type="PROSITE" id="PS50835"/>
    </source>
</evidence>
<dbReference type="AlphaFoldDB" id="A0AAE0XSY7"/>
<organism evidence="2 3">
    <name type="scientific">Elysia crispata</name>
    <name type="common">lettuce slug</name>
    <dbReference type="NCBI Taxonomy" id="231223"/>
    <lineage>
        <taxon>Eukaryota</taxon>
        <taxon>Metazoa</taxon>
        <taxon>Spiralia</taxon>
        <taxon>Lophotrochozoa</taxon>
        <taxon>Mollusca</taxon>
        <taxon>Gastropoda</taxon>
        <taxon>Heterobranchia</taxon>
        <taxon>Euthyneura</taxon>
        <taxon>Panpulmonata</taxon>
        <taxon>Sacoglossa</taxon>
        <taxon>Placobranchoidea</taxon>
        <taxon>Plakobranchidae</taxon>
        <taxon>Elysia</taxon>
    </lineage>
</organism>
<feature type="domain" description="Ig-like" evidence="1">
    <location>
        <begin position="27"/>
        <end position="102"/>
    </location>
</feature>
<dbReference type="InterPro" id="IPR013783">
    <property type="entry name" value="Ig-like_fold"/>
</dbReference>
<evidence type="ECO:0000313" key="2">
    <source>
        <dbReference type="EMBL" id="KAK3709424.1"/>
    </source>
</evidence>
<dbReference type="EMBL" id="JAWDGP010007664">
    <property type="protein sequence ID" value="KAK3709424.1"/>
    <property type="molecule type" value="Genomic_DNA"/>
</dbReference>
<protein>
    <recommendedName>
        <fullName evidence="1">Ig-like domain-containing protein</fullName>
    </recommendedName>
</protein>
<dbReference type="Pfam" id="PF13895">
    <property type="entry name" value="Ig_2"/>
    <property type="match status" value="1"/>
</dbReference>
<gene>
    <name evidence="2" type="ORF">RRG08_067212</name>
</gene>
<dbReference type="PROSITE" id="PS50835">
    <property type="entry name" value="IG_LIKE"/>
    <property type="match status" value="1"/>
</dbReference>
<dbReference type="InterPro" id="IPR036179">
    <property type="entry name" value="Ig-like_dom_sf"/>
</dbReference>
<evidence type="ECO:0000313" key="3">
    <source>
        <dbReference type="Proteomes" id="UP001283361"/>
    </source>
</evidence>
<sequence length="132" mass="14333">GSAKVTGKRADKTVTLSFSQASHSCRPQAVQGYFLEESTTCTCSLSSDGHPKGTAQWYKEGQQVGSSGTLVVTHDKSNPESVQTYTCEAVSDLGQRVGSTLTAKFAYIRILDQVDNAVKHRNQDTSIQESWE</sequence>
<dbReference type="SUPFAM" id="SSF48726">
    <property type="entry name" value="Immunoglobulin"/>
    <property type="match status" value="1"/>
</dbReference>
<dbReference type="InterPro" id="IPR007110">
    <property type="entry name" value="Ig-like_dom"/>
</dbReference>
<comment type="caution">
    <text evidence="2">The sequence shown here is derived from an EMBL/GenBank/DDBJ whole genome shotgun (WGS) entry which is preliminary data.</text>
</comment>
<dbReference type="Gene3D" id="2.60.40.10">
    <property type="entry name" value="Immunoglobulins"/>
    <property type="match status" value="1"/>
</dbReference>
<name>A0AAE0XSY7_9GAST</name>
<reference evidence="2" key="1">
    <citation type="journal article" date="2023" name="G3 (Bethesda)">
        <title>A reference genome for the long-term kleptoplast-retaining sea slug Elysia crispata morphotype clarki.</title>
        <authorList>
            <person name="Eastman K.E."/>
            <person name="Pendleton A.L."/>
            <person name="Shaikh M.A."/>
            <person name="Suttiyut T."/>
            <person name="Ogas R."/>
            <person name="Tomko P."/>
            <person name="Gavelis G."/>
            <person name="Widhalm J.R."/>
            <person name="Wisecaver J.H."/>
        </authorList>
    </citation>
    <scope>NUCLEOTIDE SEQUENCE</scope>
    <source>
        <strain evidence="2">ECLA1</strain>
    </source>
</reference>
<keyword evidence="3" id="KW-1185">Reference proteome</keyword>
<proteinExistence type="predicted"/>
<dbReference type="Proteomes" id="UP001283361">
    <property type="component" value="Unassembled WGS sequence"/>
</dbReference>
<feature type="non-terminal residue" evidence="2">
    <location>
        <position position="132"/>
    </location>
</feature>